<feature type="non-terminal residue" evidence="1">
    <location>
        <position position="1"/>
    </location>
</feature>
<dbReference type="EMBL" id="BARW01027852">
    <property type="protein sequence ID" value="GAJ06518.1"/>
    <property type="molecule type" value="Genomic_DNA"/>
</dbReference>
<gene>
    <name evidence="1" type="ORF">S12H4_45104</name>
</gene>
<comment type="caution">
    <text evidence="1">The sequence shown here is derived from an EMBL/GenBank/DDBJ whole genome shotgun (WGS) entry which is preliminary data.</text>
</comment>
<organism evidence="1">
    <name type="scientific">marine sediment metagenome</name>
    <dbReference type="NCBI Taxonomy" id="412755"/>
    <lineage>
        <taxon>unclassified sequences</taxon>
        <taxon>metagenomes</taxon>
        <taxon>ecological metagenomes</taxon>
    </lineage>
</organism>
<accession>X1TMH0</accession>
<dbReference type="AlphaFoldDB" id="X1TMH0"/>
<proteinExistence type="predicted"/>
<protein>
    <submittedName>
        <fullName evidence="1">Uncharacterized protein</fullName>
    </submittedName>
</protein>
<sequence length="33" mass="3659">VVDSILSVYSSLGRQLNINDLIENPRKVVEKCG</sequence>
<reference evidence="1" key="1">
    <citation type="journal article" date="2014" name="Front. Microbiol.">
        <title>High frequency of phylogenetically diverse reductive dehalogenase-homologous genes in deep subseafloor sedimentary metagenomes.</title>
        <authorList>
            <person name="Kawai M."/>
            <person name="Futagami T."/>
            <person name="Toyoda A."/>
            <person name="Takaki Y."/>
            <person name="Nishi S."/>
            <person name="Hori S."/>
            <person name="Arai W."/>
            <person name="Tsubouchi T."/>
            <person name="Morono Y."/>
            <person name="Uchiyama I."/>
            <person name="Ito T."/>
            <person name="Fujiyama A."/>
            <person name="Inagaki F."/>
            <person name="Takami H."/>
        </authorList>
    </citation>
    <scope>NUCLEOTIDE SEQUENCE</scope>
    <source>
        <strain evidence="1">Expedition CK06-06</strain>
    </source>
</reference>
<name>X1TMH0_9ZZZZ</name>
<evidence type="ECO:0000313" key="1">
    <source>
        <dbReference type="EMBL" id="GAJ06518.1"/>
    </source>
</evidence>